<name>A0ABQ9CJS1_9PASS</name>
<protein>
    <submittedName>
        <fullName evidence="1">Uncharacterized protein</fullName>
    </submittedName>
</protein>
<evidence type="ECO:0000313" key="2">
    <source>
        <dbReference type="Proteomes" id="UP001145742"/>
    </source>
</evidence>
<dbReference type="EMBL" id="WHWB01034827">
    <property type="protein sequence ID" value="KAJ7403532.1"/>
    <property type="molecule type" value="Genomic_DNA"/>
</dbReference>
<evidence type="ECO:0000313" key="1">
    <source>
        <dbReference type="EMBL" id="KAJ7403532.1"/>
    </source>
</evidence>
<organism evidence="1 2">
    <name type="scientific">Willisornis vidua</name>
    <name type="common">Xingu scale-backed antbird</name>
    <dbReference type="NCBI Taxonomy" id="1566151"/>
    <lineage>
        <taxon>Eukaryota</taxon>
        <taxon>Metazoa</taxon>
        <taxon>Chordata</taxon>
        <taxon>Craniata</taxon>
        <taxon>Vertebrata</taxon>
        <taxon>Euteleostomi</taxon>
        <taxon>Archelosauria</taxon>
        <taxon>Archosauria</taxon>
        <taxon>Dinosauria</taxon>
        <taxon>Saurischia</taxon>
        <taxon>Theropoda</taxon>
        <taxon>Coelurosauria</taxon>
        <taxon>Aves</taxon>
        <taxon>Neognathae</taxon>
        <taxon>Neoaves</taxon>
        <taxon>Telluraves</taxon>
        <taxon>Australaves</taxon>
        <taxon>Passeriformes</taxon>
        <taxon>Thamnophilidae</taxon>
        <taxon>Willisornis</taxon>
    </lineage>
</organism>
<gene>
    <name evidence="1" type="ORF">WISP_150445</name>
</gene>
<reference evidence="1" key="1">
    <citation type="submission" date="2019-10" db="EMBL/GenBank/DDBJ databases">
        <authorList>
            <person name="Soares A.E.R."/>
            <person name="Aleixo A."/>
            <person name="Schneider P."/>
            <person name="Miyaki C.Y."/>
            <person name="Schneider M.P."/>
            <person name="Mello C."/>
            <person name="Vasconcelos A.T.R."/>
        </authorList>
    </citation>
    <scope>NUCLEOTIDE SEQUENCE</scope>
    <source>
        <tissue evidence="1">Muscle</tissue>
    </source>
</reference>
<accession>A0ABQ9CJS1</accession>
<proteinExistence type="predicted"/>
<dbReference type="Proteomes" id="UP001145742">
    <property type="component" value="Unassembled WGS sequence"/>
</dbReference>
<keyword evidence="2" id="KW-1185">Reference proteome</keyword>
<comment type="caution">
    <text evidence="1">The sequence shown here is derived from an EMBL/GenBank/DDBJ whole genome shotgun (WGS) entry which is preliminary data.</text>
</comment>
<sequence length="90" mass="9894">MIMTRLPWAKLDHEEPPGPAVSSVAPSGVAKYVMSDRRPNDWVKFISFSVSTEYEDDVDGTVVIWLLHSSSASTGLNKIADSDVSLTEVR</sequence>